<proteinExistence type="predicted"/>
<keyword evidence="1" id="KW-0812">Transmembrane</keyword>
<dbReference type="RefSeq" id="WP_117686515.1">
    <property type="nucleotide sequence ID" value="NZ_QSQP01000017.1"/>
</dbReference>
<evidence type="ECO:0000313" key="2">
    <source>
        <dbReference type="EMBL" id="RGK41272.1"/>
    </source>
</evidence>
<accession>A0A3E4LVW7</accession>
<dbReference type="Proteomes" id="UP000261052">
    <property type="component" value="Unassembled WGS sequence"/>
</dbReference>
<feature type="transmembrane region" description="Helical" evidence="1">
    <location>
        <begin position="6"/>
        <end position="23"/>
    </location>
</feature>
<dbReference type="AlphaFoldDB" id="A0A3E4LVW7"/>
<sequence length="63" mass="7040">MLETIIIVVCAAVCIGAAAYAWWMENGPEKDDSDAARKNSQGHAYTRYDSNIKEDVVFHKAHK</sequence>
<name>A0A3E4LVW7_9FIRM</name>
<reference evidence="2 3" key="1">
    <citation type="submission" date="2018-08" db="EMBL/GenBank/DDBJ databases">
        <title>A genome reference for cultivated species of the human gut microbiota.</title>
        <authorList>
            <person name="Zou Y."/>
            <person name="Xue W."/>
            <person name="Luo G."/>
        </authorList>
    </citation>
    <scope>NUCLEOTIDE SEQUENCE [LARGE SCALE GENOMIC DNA]</scope>
    <source>
        <strain evidence="2 3">TF11-15AC</strain>
    </source>
</reference>
<keyword evidence="1" id="KW-1133">Transmembrane helix</keyword>
<protein>
    <submittedName>
        <fullName evidence="2">Uncharacterized protein</fullName>
    </submittedName>
</protein>
<gene>
    <name evidence="2" type="ORF">DXD13_12590</name>
</gene>
<evidence type="ECO:0000313" key="3">
    <source>
        <dbReference type="Proteomes" id="UP000261052"/>
    </source>
</evidence>
<organism evidence="2 3">
    <name type="scientific">Agathobacter rectalis</name>
    <dbReference type="NCBI Taxonomy" id="39491"/>
    <lineage>
        <taxon>Bacteria</taxon>
        <taxon>Bacillati</taxon>
        <taxon>Bacillota</taxon>
        <taxon>Clostridia</taxon>
        <taxon>Lachnospirales</taxon>
        <taxon>Lachnospiraceae</taxon>
        <taxon>Agathobacter</taxon>
    </lineage>
</organism>
<dbReference type="EMBL" id="QSQP01000017">
    <property type="protein sequence ID" value="RGK41272.1"/>
    <property type="molecule type" value="Genomic_DNA"/>
</dbReference>
<evidence type="ECO:0000256" key="1">
    <source>
        <dbReference type="SAM" id="Phobius"/>
    </source>
</evidence>
<keyword evidence="1" id="KW-0472">Membrane</keyword>
<comment type="caution">
    <text evidence="2">The sequence shown here is derived from an EMBL/GenBank/DDBJ whole genome shotgun (WGS) entry which is preliminary data.</text>
</comment>